<keyword evidence="7 10" id="KW-0472">Membrane</keyword>
<keyword evidence="9 10" id="KW-1208">Phospholipid metabolism</keyword>
<dbReference type="InterPro" id="IPR003811">
    <property type="entry name" value="G3P_acylTferase_PlsY"/>
</dbReference>
<protein>
    <recommendedName>
        <fullName evidence="10">Glycerol-3-phosphate acyltransferase</fullName>
    </recommendedName>
    <alternativeName>
        <fullName evidence="10">Acyl-PO4 G3P acyltransferase</fullName>
    </alternativeName>
    <alternativeName>
        <fullName evidence="10">Acyl-phosphate--glycerol-3-phosphate acyltransferase</fullName>
    </alternativeName>
    <alternativeName>
        <fullName evidence="10">G3P acyltransferase</fullName>
        <shortName evidence="10">GPAT</shortName>
        <ecNumber evidence="10">2.3.1.275</ecNumber>
    </alternativeName>
    <alternativeName>
        <fullName evidence="10">Lysophosphatidic acid synthase</fullName>
        <shortName evidence="10">LPA synthase</shortName>
    </alternativeName>
</protein>
<evidence type="ECO:0000256" key="3">
    <source>
        <dbReference type="ARBA" id="ARBA00022679"/>
    </source>
</evidence>
<dbReference type="EMBL" id="JBIACK010000012">
    <property type="protein sequence ID" value="MFE8702929.1"/>
    <property type="molecule type" value="Genomic_DNA"/>
</dbReference>
<keyword evidence="1 10" id="KW-1003">Cell membrane</keyword>
<keyword evidence="11" id="KW-0012">Acyltransferase</keyword>
<evidence type="ECO:0000256" key="9">
    <source>
        <dbReference type="ARBA" id="ARBA00023264"/>
    </source>
</evidence>
<accession>A0ABW6KFB6</accession>
<evidence type="ECO:0000256" key="5">
    <source>
        <dbReference type="ARBA" id="ARBA00022989"/>
    </source>
</evidence>
<keyword evidence="6 10" id="KW-0443">Lipid metabolism</keyword>
<dbReference type="RefSeq" id="WP_389363028.1">
    <property type="nucleotide sequence ID" value="NZ_JBIACK010000012.1"/>
</dbReference>
<evidence type="ECO:0000256" key="6">
    <source>
        <dbReference type="ARBA" id="ARBA00023098"/>
    </source>
</evidence>
<keyword evidence="5 10" id="KW-1133">Transmembrane helix</keyword>
<keyword evidence="12" id="KW-1185">Reference proteome</keyword>
<name>A0ABW6KFB6_9BACI</name>
<reference evidence="11 12" key="1">
    <citation type="submission" date="2024-08" db="EMBL/GenBank/DDBJ databases">
        <title>Two novel Cytobacillus novel species.</title>
        <authorList>
            <person name="Liu G."/>
        </authorList>
    </citation>
    <scope>NUCLEOTIDE SEQUENCE [LARGE SCALE GENOMIC DNA]</scope>
    <source>
        <strain evidence="11 12">FJAT-54145</strain>
    </source>
</reference>
<comment type="function">
    <text evidence="10">Catalyzes the transfer of an acyl group from acyl-phosphate (acyl-PO(4)) to glycerol-3-phosphate (G3P) to form lysophosphatidic acid (LPA). This enzyme utilizes acyl-phosphate as fatty acyl donor, but not acyl-CoA or acyl-ACP.</text>
</comment>
<keyword evidence="8 10" id="KW-0594">Phospholipid biosynthesis</keyword>
<dbReference type="Pfam" id="PF02660">
    <property type="entry name" value="G3P_acyltransf"/>
    <property type="match status" value="1"/>
</dbReference>
<evidence type="ECO:0000313" key="12">
    <source>
        <dbReference type="Proteomes" id="UP001601059"/>
    </source>
</evidence>
<evidence type="ECO:0000256" key="1">
    <source>
        <dbReference type="ARBA" id="ARBA00022475"/>
    </source>
</evidence>
<comment type="subcellular location">
    <subcellularLocation>
        <location evidence="10">Cell membrane</location>
        <topology evidence="10">Multi-pass membrane protein</topology>
    </subcellularLocation>
</comment>
<comment type="catalytic activity">
    <reaction evidence="10">
        <text>an acyl phosphate + sn-glycerol 3-phosphate = a 1-acyl-sn-glycero-3-phosphate + phosphate</text>
        <dbReference type="Rhea" id="RHEA:34075"/>
        <dbReference type="ChEBI" id="CHEBI:43474"/>
        <dbReference type="ChEBI" id="CHEBI:57597"/>
        <dbReference type="ChEBI" id="CHEBI:57970"/>
        <dbReference type="ChEBI" id="CHEBI:59918"/>
        <dbReference type="EC" id="2.3.1.275"/>
    </reaction>
</comment>
<dbReference type="PANTHER" id="PTHR30309:SF0">
    <property type="entry name" value="GLYCEROL-3-PHOSPHATE ACYLTRANSFERASE-RELATED"/>
    <property type="match status" value="1"/>
</dbReference>
<evidence type="ECO:0000256" key="4">
    <source>
        <dbReference type="ARBA" id="ARBA00022692"/>
    </source>
</evidence>
<sequence>MMNVIFYLLISYLIGTFMTGYIVIRFLYHEDIREKGSGNVGAKNAGRVYGKRAAVLTFLGDFIKGAIIIVIARYFSFSETMQLVGLLFVITGHVFPIFLRWKGGKGIATFLGGITLLNPLLLVPLILVFGILYVWKRNFTLAGLSAIGILPISFYFVNNQMVNTMLFAVIALFVLIVHKRGKKL</sequence>
<dbReference type="GO" id="GO:0016746">
    <property type="term" value="F:acyltransferase activity"/>
    <property type="evidence" value="ECO:0007669"/>
    <property type="project" value="UniProtKB-KW"/>
</dbReference>
<dbReference type="HAMAP" id="MF_01043">
    <property type="entry name" value="PlsY"/>
    <property type="match status" value="1"/>
</dbReference>
<gene>
    <name evidence="10" type="primary">plsY</name>
    <name evidence="11" type="ORF">ACFYKX_20180</name>
</gene>
<keyword evidence="3 10" id="KW-0808">Transferase</keyword>
<evidence type="ECO:0000256" key="2">
    <source>
        <dbReference type="ARBA" id="ARBA00022516"/>
    </source>
</evidence>
<feature type="transmembrane region" description="Helical" evidence="10">
    <location>
        <begin position="111"/>
        <end position="135"/>
    </location>
</feature>
<organism evidence="11 12">
    <name type="scientific">Cytobacillus spartinae</name>
    <dbReference type="NCBI Taxonomy" id="3299023"/>
    <lineage>
        <taxon>Bacteria</taxon>
        <taxon>Bacillati</taxon>
        <taxon>Bacillota</taxon>
        <taxon>Bacilli</taxon>
        <taxon>Bacillales</taxon>
        <taxon>Bacillaceae</taxon>
        <taxon>Cytobacillus</taxon>
    </lineage>
</organism>
<keyword evidence="4 10" id="KW-0812">Transmembrane</keyword>
<comment type="similarity">
    <text evidence="10">Belongs to the PlsY family.</text>
</comment>
<comment type="caution">
    <text evidence="11">The sequence shown here is derived from an EMBL/GenBank/DDBJ whole genome shotgun (WGS) entry which is preliminary data.</text>
</comment>
<keyword evidence="2 10" id="KW-0444">Lipid biosynthesis</keyword>
<evidence type="ECO:0000256" key="10">
    <source>
        <dbReference type="HAMAP-Rule" id="MF_01043"/>
    </source>
</evidence>
<comment type="pathway">
    <text evidence="10">Lipid metabolism; phospholipid metabolism.</text>
</comment>
<proteinExistence type="inferred from homology"/>
<feature type="transmembrane region" description="Helical" evidence="10">
    <location>
        <begin position="53"/>
        <end position="75"/>
    </location>
</feature>
<comment type="subunit">
    <text evidence="10">Probably interacts with PlsX.</text>
</comment>
<evidence type="ECO:0000256" key="8">
    <source>
        <dbReference type="ARBA" id="ARBA00023209"/>
    </source>
</evidence>
<dbReference type="PANTHER" id="PTHR30309">
    <property type="entry name" value="INNER MEMBRANE PROTEIN YGIH"/>
    <property type="match status" value="1"/>
</dbReference>
<dbReference type="EC" id="2.3.1.275" evidence="10"/>
<evidence type="ECO:0000256" key="7">
    <source>
        <dbReference type="ARBA" id="ARBA00023136"/>
    </source>
</evidence>
<feature type="transmembrane region" description="Helical" evidence="10">
    <location>
        <begin position="81"/>
        <end position="99"/>
    </location>
</feature>
<dbReference type="Proteomes" id="UP001601059">
    <property type="component" value="Unassembled WGS sequence"/>
</dbReference>
<feature type="transmembrane region" description="Helical" evidence="10">
    <location>
        <begin position="6"/>
        <end position="28"/>
    </location>
</feature>
<evidence type="ECO:0000313" key="11">
    <source>
        <dbReference type="EMBL" id="MFE8702929.1"/>
    </source>
</evidence>
<dbReference type="SMART" id="SM01207">
    <property type="entry name" value="G3P_acyltransf"/>
    <property type="match status" value="1"/>
</dbReference>
<feature type="transmembrane region" description="Helical" evidence="10">
    <location>
        <begin position="155"/>
        <end position="177"/>
    </location>
</feature>